<protein>
    <submittedName>
        <fullName evidence="3">Homing endonuclease</fullName>
    </submittedName>
</protein>
<evidence type="ECO:0000259" key="2">
    <source>
        <dbReference type="Pfam" id="PF05551"/>
    </source>
</evidence>
<keyword evidence="4" id="KW-1185">Reference proteome</keyword>
<dbReference type="Proteomes" id="UP000183809">
    <property type="component" value="Unassembled WGS sequence"/>
</dbReference>
<dbReference type="AlphaFoldDB" id="A0A1J9QZW7"/>
<dbReference type="EMBL" id="MNUE01000026">
    <property type="protein sequence ID" value="OJD33913.1"/>
    <property type="molecule type" value="Genomic_DNA"/>
</dbReference>
<sequence>MTANGISYSSLGATSQSTNIFQLDTEVRLLEKQLRALALEEGPQDTWSKHHVEVEERIRILKDQRREKFFRHHAHRPQIATDAFESSQESTSSTAIFSSQESLHPVPSPGHFIPFNNLDQEHPTRLDEEDTDGYSGPIPSCLLKQSAQQISCEDKKRLQHILEEMFAQAIPKNGSEERCWLYKGPEAECGKAMVVTSFKWRDEKYPGRSMCLRQQVGTWWMIVKNIMTAEQQYGYLYESWHLSHLCGNWQCINPAHHTMEPGPINLDRRMCHHGGRPPYGCEHLPGCLFHYKDGKPRGINTRKLPKRQRRYHQQTLSFDKSTNRISTESAKITSGMGRRRKDKDKAFGKDRASTWKQQRIRFGK</sequence>
<feature type="region of interest" description="Disordered" evidence="1">
    <location>
        <begin position="83"/>
        <end position="103"/>
    </location>
</feature>
<gene>
    <name evidence="3" type="ORF">BKCO1_26000150</name>
</gene>
<keyword evidence="3" id="KW-0378">Hydrolase</keyword>
<dbReference type="GeneID" id="31013671"/>
<reference evidence="3 4" key="1">
    <citation type="submission" date="2016-10" db="EMBL/GenBank/DDBJ databases">
        <title>Proteomics and genomics reveal pathogen-plant mechanisms compatible with a hemibiotrophic lifestyle of Diplodia corticola.</title>
        <authorList>
            <person name="Fernandes I."/>
            <person name="De Jonge R."/>
            <person name="Van De Peer Y."/>
            <person name="Devreese B."/>
            <person name="Alves A."/>
            <person name="Esteves A.C."/>
        </authorList>
    </citation>
    <scope>NUCLEOTIDE SEQUENCE [LARGE SCALE GENOMIC DNA]</scope>
    <source>
        <strain evidence="3 4">CBS 112549</strain>
    </source>
</reference>
<dbReference type="InterPro" id="IPR008704">
    <property type="entry name" value="Endonuclease_Zinc-binding_loop"/>
</dbReference>
<evidence type="ECO:0000256" key="1">
    <source>
        <dbReference type="SAM" id="MobiDB-lite"/>
    </source>
</evidence>
<feature type="region of interest" description="Disordered" evidence="1">
    <location>
        <begin position="298"/>
        <end position="364"/>
    </location>
</feature>
<keyword evidence="3" id="KW-0255">Endonuclease</keyword>
<dbReference type="STRING" id="236234.A0A1J9QZW7"/>
<feature type="compositionally biased region" description="Polar residues" evidence="1">
    <location>
        <begin position="84"/>
        <end position="102"/>
    </location>
</feature>
<feature type="domain" description="Zinc-binding loop region of homing endonuclease" evidence="2">
    <location>
        <begin position="239"/>
        <end position="291"/>
    </location>
</feature>
<dbReference type="RefSeq" id="XP_020130173.1">
    <property type="nucleotide sequence ID" value="XM_020273410.1"/>
</dbReference>
<name>A0A1J9QZW7_9PEZI</name>
<evidence type="ECO:0000313" key="3">
    <source>
        <dbReference type="EMBL" id="OJD33913.1"/>
    </source>
</evidence>
<feature type="compositionally biased region" description="Basic residues" evidence="1">
    <location>
        <begin position="303"/>
        <end position="312"/>
    </location>
</feature>
<dbReference type="InterPro" id="IPR044925">
    <property type="entry name" value="His-Me_finger_sf"/>
</dbReference>
<organism evidence="3 4">
    <name type="scientific">Diplodia corticola</name>
    <dbReference type="NCBI Taxonomy" id="236234"/>
    <lineage>
        <taxon>Eukaryota</taxon>
        <taxon>Fungi</taxon>
        <taxon>Dikarya</taxon>
        <taxon>Ascomycota</taxon>
        <taxon>Pezizomycotina</taxon>
        <taxon>Dothideomycetes</taxon>
        <taxon>Dothideomycetes incertae sedis</taxon>
        <taxon>Botryosphaeriales</taxon>
        <taxon>Botryosphaeriaceae</taxon>
        <taxon>Diplodia</taxon>
    </lineage>
</organism>
<dbReference type="Gene3D" id="3.90.75.10">
    <property type="entry name" value="Homing Intron 3 (I-ppo) Encoded Endonuclease, Chain A"/>
    <property type="match status" value="1"/>
</dbReference>
<feature type="compositionally biased region" description="Polar residues" evidence="1">
    <location>
        <begin position="313"/>
        <end position="332"/>
    </location>
</feature>
<dbReference type="OrthoDB" id="3946230at2759"/>
<dbReference type="Pfam" id="PF05551">
    <property type="entry name" value="zf-His_Me_endon"/>
    <property type="match status" value="1"/>
</dbReference>
<dbReference type="InterPro" id="IPR044930">
    <property type="entry name" value="Homing_endonuclease_His-Me"/>
</dbReference>
<comment type="caution">
    <text evidence="3">The sequence shown here is derived from an EMBL/GenBank/DDBJ whole genome shotgun (WGS) entry which is preliminary data.</text>
</comment>
<feature type="compositionally biased region" description="Basic and acidic residues" evidence="1">
    <location>
        <begin position="343"/>
        <end position="353"/>
    </location>
</feature>
<accession>A0A1J9QZW7</accession>
<evidence type="ECO:0000313" key="4">
    <source>
        <dbReference type="Proteomes" id="UP000183809"/>
    </source>
</evidence>
<dbReference type="SUPFAM" id="SSF54060">
    <property type="entry name" value="His-Me finger endonucleases"/>
    <property type="match status" value="1"/>
</dbReference>
<keyword evidence="3" id="KW-0540">Nuclease</keyword>
<proteinExistence type="predicted"/>
<dbReference type="GO" id="GO:0004519">
    <property type="term" value="F:endonuclease activity"/>
    <property type="evidence" value="ECO:0007669"/>
    <property type="project" value="UniProtKB-KW"/>
</dbReference>